<dbReference type="Proteomes" id="UP001243375">
    <property type="component" value="Unassembled WGS sequence"/>
</dbReference>
<evidence type="ECO:0000313" key="1">
    <source>
        <dbReference type="EMBL" id="KAJ9113018.1"/>
    </source>
</evidence>
<sequence length="167" mass="18014">MSSSLSLSHGMHTLSDDSTDPWRAPEDHHPVAGSSIPNNIDGYSIPISPNNTPRTRRVAPSTPTPSRKGKEKAVQPLTGNDGDDDGGVWSRLSTMDRLNVLATVVDSSGGRDKVLKVCQYAAKSYIWLFLTTRQSLMSRLDSNAGPNPDHISRLSNAASSLSLARFV</sequence>
<evidence type="ECO:0000313" key="2">
    <source>
        <dbReference type="Proteomes" id="UP001243375"/>
    </source>
</evidence>
<dbReference type="EMBL" id="JASBWU010000023">
    <property type="protein sequence ID" value="KAJ9113018.1"/>
    <property type="molecule type" value="Genomic_DNA"/>
</dbReference>
<accession>A0ACC2WMS1</accession>
<organism evidence="1 2">
    <name type="scientific">Naganishia vaughanmartiniae</name>
    <dbReference type="NCBI Taxonomy" id="1424756"/>
    <lineage>
        <taxon>Eukaryota</taxon>
        <taxon>Fungi</taxon>
        <taxon>Dikarya</taxon>
        <taxon>Basidiomycota</taxon>
        <taxon>Agaricomycotina</taxon>
        <taxon>Tremellomycetes</taxon>
        <taxon>Filobasidiales</taxon>
        <taxon>Filobasidiaceae</taxon>
        <taxon>Naganishia</taxon>
    </lineage>
</organism>
<gene>
    <name evidence="1" type="ORF">QFC22_006114</name>
</gene>
<comment type="caution">
    <text evidence="1">The sequence shown here is derived from an EMBL/GenBank/DDBJ whole genome shotgun (WGS) entry which is preliminary data.</text>
</comment>
<proteinExistence type="predicted"/>
<keyword evidence="2" id="KW-1185">Reference proteome</keyword>
<name>A0ACC2WMS1_9TREE</name>
<protein>
    <submittedName>
        <fullName evidence="1">Uncharacterized protein</fullName>
    </submittedName>
</protein>
<reference evidence="1" key="1">
    <citation type="submission" date="2023-04" db="EMBL/GenBank/DDBJ databases">
        <title>Draft Genome sequencing of Naganishia species isolated from polar environments using Oxford Nanopore Technology.</title>
        <authorList>
            <person name="Leo P."/>
            <person name="Venkateswaran K."/>
        </authorList>
    </citation>
    <scope>NUCLEOTIDE SEQUENCE</scope>
    <source>
        <strain evidence="1">MNA-CCFEE 5425</strain>
    </source>
</reference>